<dbReference type="EMBL" id="JEMB01000707">
    <property type="protein sequence ID" value="KYF94737.1"/>
    <property type="molecule type" value="Genomic_DNA"/>
</dbReference>
<dbReference type="PANTHER" id="PTHR42881">
    <property type="entry name" value="PROLYL ENDOPEPTIDASE"/>
    <property type="match status" value="1"/>
</dbReference>
<dbReference type="GO" id="GO:0070012">
    <property type="term" value="F:oligopeptidase activity"/>
    <property type="evidence" value="ECO:0007669"/>
    <property type="project" value="TreeGrafter"/>
</dbReference>
<sequence>MSAVASGVFIGCDSGGEPTSSATGTGGGGGDGGNGDGGNGGSGGGGDGGAGGSGASTGAGGEDPYLWLEDATSPESLEWVQETNQATRDALTEGEPFTSLYDDHYRERTKEPPLRCIPEPDGFVYQFKQDATNPRGVWRRTPAEACLAEAPAWQVLLDVDQLATEEDEDWVYAGSDCYYNDTDLCLISLSRGGKDAIVIREFDKATRSFVADGFVLPEAKSYVAWSDEDTLLLAYGTDEDSLTTSGYPRQVKIWRRGTPLSEAKLVFEAEKDTVLSAGATVHDVDGSSLRIITSYVDFYHADNYVLGSDDVPVKIEVPQDATIWDLFQGKLLVRLASDWTVSGATLKSGSLAAVSPGDAASTAELVYAPDERSAFVGLTKAREGILVTQLHDVAAEVLSFTSTDSGWTSKAVPIPPLGDADVTADPRMDDAYVTFRSFLQPTTVYQVRPEGDTYEVTEISASPALFDASPFEVSQDTATSKDGTKVPYFVVKRAGTAADGESPTLLYGYGGFEYTLPPFYLGLTGKHWLEKGGVYVLANIRGGGEFGPAWHQAAILENKQRSYDDFIAIAEDLIAKGITSPAHLAIQGGSNGGLLVGAVTMQRPDLFGAVSCQVPLLDMLRYHEIGAGASWMGEYGDPEDPEMAEIIRAYSPYHNIKAGVEYPPILFTTTTTDDRVHPAHARKMAARLKEMNIPFYFYEGEKGGHAGSADPETYAFLQALNTTYLYRVFETQ</sequence>
<organism evidence="7 8">
    <name type="scientific">Sorangium cellulosum</name>
    <name type="common">Polyangium cellulosum</name>
    <dbReference type="NCBI Taxonomy" id="56"/>
    <lineage>
        <taxon>Bacteria</taxon>
        <taxon>Pseudomonadati</taxon>
        <taxon>Myxococcota</taxon>
        <taxon>Polyangia</taxon>
        <taxon>Polyangiales</taxon>
        <taxon>Polyangiaceae</taxon>
        <taxon>Sorangium</taxon>
    </lineage>
</organism>
<evidence type="ECO:0000313" key="7">
    <source>
        <dbReference type="EMBL" id="KYF94737.1"/>
    </source>
</evidence>
<dbReference type="Gene3D" id="3.40.50.1820">
    <property type="entry name" value="alpha/beta hydrolase"/>
    <property type="match status" value="1"/>
</dbReference>
<dbReference type="InterPro" id="IPR002470">
    <property type="entry name" value="Peptidase_S9A"/>
</dbReference>
<dbReference type="InterPro" id="IPR001375">
    <property type="entry name" value="Peptidase_S9_cat"/>
</dbReference>
<dbReference type="PRINTS" id="PR00862">
    <property type="entry name" value="PROLIGOPTASE"/>
</dbReference>
<dbReference type="Pfam" id="PF02897">
    <property type="entry name" value="Peptidase_S9_N"/>
    <property type="match status" value="1"/>
</dbReference>
<evidence type="ECO:0008006" key="9">
    <source>
        <dbReference type="Google" id="ProtNLM"/>
    </source>
</evidence>
<dbReference type="GO" id="GO:0004252">
    <property type="term" value="F:serine-type endopeptidase activity"/>
    <property type="evidence" value="ECO:0007669"/>
    <property type="project" value="InterPro"/>
</dbReference>
<evidence type="ECO:0000259" key="6">
    <source>
        <dbReference type="Pfam" id="PF02897"/>
    </source>
</evidence>
<evidence type="ECO:0000256" key="2">
    <source>
        <dbReference type="ARBA" id="ARBA00022801"/>
    </source>
</evidence>
<dbReference type="Pfam" id="PF00326">
    <property type="entry name" value="Peptidase_S9"/>
    <property type="match status" value="1"/>
</dbReference>
<feature type="domain" description="Peptidase S9A N-terminal" evidence="6">
    <location>
        <begin position="62"/>
        <end position="457"/>
    </location>
</feature>
<reference evidence="7 8" key="1">
    <citation type="submission" date="2014-02" db="EMBL/GenBank/DDBJ databases">
        <title>The small core and large imbalanced accessory genome model reveals a collaborative survival strategy of Sorangium cellulosum strains in nature.</title>
        <authorList>
            <person name="Han K."/>
            <person name="Peng R."/>
            <person name="Blom J."/>
            <person name="Li Y.-Z."/>
        </authorList>
    </citation>
    <scope>NUCLEOTIDE SEQUENCE [LARGE SCALE GENOMIC DNA]</scope>
    <source>
        <strain evidence="7 8">So0011-07</strain>
    </source>
</reference>
<proteinExistence type="predicted"/>
<feature type="compositionally biased region" description="Gly residues" evidence="4">
    <location>
        <begin position="24"/>
        <end position="61"/>
    </location>
</feature>
<evidence type="ECO:0000256" key="3">
    <source>
        <dbReference type="ARBA" id="ARBA00022825"/>
    </source>
</evidence>
<evidence type="ECO:0000313" key="8">
    <source>
        <dbReference type="Proteomes" id="UP000075635"/>
    </source>
</evidence>
<dbReference type="Gene3D" id="2.130.10.120">
    <property type="entry name" value="Prolyl oligopeptidase, N-terminal domain"/>
    <property type="match status" value="1"/>
</dbReference>
<dbReference type="SUPFAM" id="SSF53474">
    <property type="entry name" value="alpha/beta-Hydrolases"/>
    <property type="match status" value="1"/>
</dbReference>
<keyword evidence="1" id="KW-0645">Protease</keyword>
<name>A0A150SRA2_SORCE</name>
<evidence type="ECO:0000256" key="4">
    <source>
        <dbReference type="SAM" id="MobiDB-lite"/>
    </source>
</evidence>
<dbReference type="InterPro" id="IPR029058">
    <property type="entry name" value="AB_hydrolase_fold"/>
</dbReference>
<dbReference type="AlphaFoldDB" id="A0A150SRA2"/>
<dbReference type="GO" id="GO:0005829">
    <property type="term" value="C:cytosol"/>
    <property type="evidence" value="ECO:0007669"/>
    <property type="project" value="TreeGrafter"/>
</dbReference>
<keyword evidence="2" id="KW-0378">Hydrolase</keyword>
<keyword evidence="3" id="KW-0720">Serine protease</keyword>
<dbReference type="InterPro" id="IPR051167">
    <property type="entry name" value="Prolyl_oligopep/macrocyclase"/>
</dbReference>
<accession>A0A150SRA2</accession>
<dbReference type="SUPFAM" id="SSF50993">
    <property type="entry name" value="Peptidase/esterase 'gauge' domain"/>
    <property type="match status" value="1"/>
</dbReference>
<comment type="caution">
    <text evidence="7">The sequence shown here is derived from an EMBL/GenBank/DDBJ whole genome shotgun (WGS) entry which is preliminary data.</text>
</comment>
<protein>
    <recommendedName>
        <fullName evidence="9">Prolyl oligopeptidase</fullName>
    </recommendedName>
</protein>
<feature type="domain" description="Peptidase S9 prolyl oligopeptidase catalytic" evidence="5">
    <location>
        <begin position="528"/>
        <end position="709"/>
    </location>
</feature>
<dbReference type="InterPro" id="IPR023302">
    <property type="entry name" value="Pept_S9A_N"/>
</dbReference>
<gene>
    <name evidence="7" type="ORF">BE17_20975</name>
</gene>
<dbReference type="PANTHER" id="PTHR42881:SF13">
    <property type="entry name" value="PROLYL ENDOPEPTIDASE"/>
    <property type="match status" value="1"/>
</dbReference>
<dbReference type="GO" id="GO:0006508">
    <property type="term" value="P:proteolysis"/>
    <property type="evidence" value="ECO:0007669"/>
    <property type="project" value="UniProtKB-KW"/>
</dbReference>
<dbReference type="Proteomes" id="UP000075635">
    <property type="component" value="Unassembled WGS sequence"/>
</dbReference>
<evidence type="ECO:0000256" key="1">
    <source>
        <dbReference type="ARBA" id="ARBA00022670"/>
    </source>
</evidence>
<feature type="region of interest" description="Disordered" evidence="4">
    <location>
        <begin position="11"/>
        <end position="67"/>
    </location>
</feature>
<evidence type="ECO:0000259" key="5">
    <source>
        <dbReference type="Pfam" id="PF00326"/>
    </source>
</evidence>